<dbReference type="Proteomes" id="UP000051248">
    <property type="component" value="Unassembled WGS sequence"/>
</dbReference>
<keyword evidence="2" id="KW-1185">Reference proteome</keyword>
<dbReference type="EMBL" id="AZDZ01000022">
    <property type="protein sequence ID" value="KRK78484.1"/>
    <property type="molecule type" value="Genomic_DNA"/>
</dbReference>
<evidence type="ECO:0000313" key="2">
    <source>
        <dbReference type="Proteomes" id="UP000051248"/>
    </source>
</evidence>
<sequence length="110" mass="12742">MIEKTIKDYLDSHLNVPSFLERPENPPETYVLFEKTGGAESNHINSGTFAFQSYAPSLFEAAKLNVKVKACLNEMIYFTDISKAKLNSDYNFTDPETKEYRYQAVYDFKY</sequence>
<proteinExistence type="predicted"/>
<dbReference type="STRING" id="1423775.FD03_GL002257"/>
<gene>
    <name evidence="1" type="ORF">FD03_GL002257</name>
</gene>
<dbReference type="RefSeq" id="WP_025024543.1">
    <property type="nucleotide sequence ID" value="NZ_AZDZ01000022.1"/>
</dbReference>
<dbReference type="AlphaFoldDB" id="A0A0R1KCQ9"/>
<name>A0A0R1KCQ9_9LACO</name>
<organism evidence="1 2">
    <name type="scientific">Companilactobacillus nodensis DSM 19682 = JCM 14932 = NBRC 107160</name>
    <dbReference type="NCBI Taxonomy" id="1423775"/>
    <lineage>
        <taxon>Bacteria</taxon>
        <taxon>Bacillati</taxon>
        <taxon>Bacillota</taxon>
        <taxon>Bacilli</taxon>
        <taxon>Lactobacillales</taxon>
        <taxon>Lactobacillaceae</taxon>
        <taxon>Companilactobacillus</taxon>
    </lineage>
</organism>
<evidence type="ECO:0008006" key="3">
    <source>
        <dbReference type="Google" id="ProtNLM"/>
    </source>
</evidence>
<comment type="caution">
    <text evidence="1">The sequence shown here is derived from an EMBL/GenBank/DDBJ whole genome shotgun (WGS) entry which is preliminary data.</text>
</comment>
<dbReference type="eggNOG" id="ENOG5032VIH">
    <property type="taxonomic scope" value="Bacteria"/>
</dbReference>
<evidence type="ECO:0000313" key="1">
    <source>
        <dbReference type="EMBL" id="KRK78484.1"/>
    </source>
</evidence>
<dbReference type="PATRIC" id="fig|1423775.4.peg.2295"/>
<accession>A0A0R1KCQ9</accession>
<dbReference type="OrthoDB" id="1693241at2"/>
<reference evidence="1 2" key="1">
    <citation type="journal article" date="2015" name="Genome Announc.">
        <title>Expanding the biotechnology potential of lactobacilli through comparative genomics of 213 strains and associated genera.</title>
        <authorList>
            <person name="Sun Z."/>
            <person name="Harris H.M."/>
            <person name="McCann A."/>
            <person name="Guo C."/>
            <person name="Argimon S."/>
            <person name="Zhang W."/>
            <person name="Yang X."/>
            <person name="Jeffery I.B."/>
            <person name="Cooney J.C."/>
            <person name="Kagawa T.F."/>
            <person name="Liu W."/>
            <person name="Song Y."/>
            <person name="Salvetti E."/>
            <person name="Wrobel A."/>
            <person name="Rasinkangas P."/>
            <person name="Parkhill J."/>
            <person name="Rea M.C."/>
            <person name="O'Sullivan O."/>
            <person name="Ritari J."/>
            <person name="Douillard F.P."/>
            <person name="Paul Ross R."/>
            <person name="Yang R."/>
            <person name="Briner A.E."/>
            <person name="Felis G.E."/>
            <person name="de Vos W.M."/>
            <person name="Barrangou R."/>
            <person name="Klaenhammer T.R."/>
            <person name="Caufield P.W."/>
            <person name="Cui Y."/>
            <person name="Zhang H."/>
            <person name="O'Toole P.W."/>
        </authorList>
    </citation>
    <scope>NUCLEOTIDE SEQUENCE [LARGE SCALE GENOMIC DNA]</scope>
    <source>
        <strain evidence="1 2">DSM 19682</strain>
    </source>
</reference>
<protein>
    <recommendedName>
        <fullName evidence="3">Phage protein</fullName>
    </recommendedName>
</protein>